<dbReference type="EMBL" id="CP026520">
    <property type="protein sequence ID" value="QAV17246.1"/>
    <property type="molecule type" value="Genomic_DNA"/>
</dbReference>
<name>A0A410WS29_9BACL</name>
<dbReference type="AlphaFoldDB" id="A0A410WS29"/>
<proteinExistence type="predicted"/>
<dbReference type="PANTHER" id="PTHR42678:SF34">
    <property type="entry name" value="OS04G0183300 PROTEIN"/>
    <property type="match status" value="1"/>
</dbReference>
<sequence>MMVLFAEATIAGLQHAMEQGECTSFQLVRYYIERIAAFDQQGPGINSVLELNPDALHLAEAADAQRRLGQVRGPLHGIPVLLKDNIQTADNMHTSAGSLALKDHYAGEDAFLVKKLREAGAIILGKANMTEWANFMADDMISGYSSRGGQVLNPYGADLFAGGSSTGSGASVAIDVTTVAIGTETSGSILSPAIHNSVVGIKPTLGRISRSGIIPLAHSQDTAGPMARTVADAAALLSVLCGYDPQDAATGSAAGLEEPDFTVHLDKDGLKGARIGVPRSEHLDPLTDEERELFEGLLEEIREAGAVIVDPVEIPSLEELSGHHSKVFYYEFKADINAYLSRLPDGLPVYTLAELIAFNEAHADEALKYGQQVLIRSEATSGKLTEPEYLLHRLADLRLSRTEGIDFAMRKHQLDALLFPNTAGDEIAAKAGYPSIAVPSGYLRSGMPFGVMFTGGAFAEPMLIKLAYAFEQLRPRRKPPVLG</sequence>
<keyword evidence="2" id="KW-0378">Hydrolase</keyword>
<dbReference type="InterPro" id="IPR023631">
    <property type="entry name" value="Amidase_dom"/>
</dbReference>
<evidence type="ECO:0000313" key="3">
    <source>
        <dbReference type="Proteomes" id="UP000288943"/>
    </source>
</evidence>
<gene>
    <name evidence="2" type="ORF">PC41400_06030</name>
</gene>
<accession>A0A410WS29</accession>
<organism evidence="2 3">
    <name type="scientific">Paenibacillus chitinolyticus</name>
    <dbReference type="NCBI Taxonomy" id="79263"/>
    <lineage>
        <taxon>Bacteria</taxon>
        <taxon>Bacillati</taxon>
        <taxon>Bacillota</taxon>
        <taxon>Bacilli</taxon>
        <taxon>Bacillales</taxon>
        <taxon>Paenibacillaceae</taxon>
        <taxon>Paenibacillus</taxon>
    </lineage>
</organism>
<dbReference type="SUPFAM" id="SSF75304">
    <property type="entry name" value="Amidase signature (AS) enzymes"/>
    <property type="match status" value="1"/>
</dbReference>
<evidence type="ECO:0000259" key="1">
    <source>
        <dbReference type="Pfam" id="PF01425"/>
    </source>
</evidence>
<dbReference type="NCBIfam" id="NF005300">
    <property type="entry name" value="PRK06828.1"/>
    <property type="match status" value="1"/>
</dbReference>
<evidence type="ECO:0000313" key="2">
    <source>
        <dbReference type="EMBL" id="QAV17246.1"/>
    </source>
</evidence>
<dbReference type="Gene3D" id="3.90.1300.10">
    <property type="entry name" value="Amidase signature (AS) domain"/>
    <property type="match status" value="1"/>
</dbReference>
<dbReference type="InterPro" id="IPR036928">
    <property type="entry name" value="AS_sf"/>
</dbReference>
<protein>
    <submittedName>
        <fullName evidence="2">Amidase</fullName>
        <ecNumber evidence="2">3.5.1.4</ecNumber>
    </submittedName>
</protein>
<dbReference type="Pfam" id="PF01425">
    <property type="entry name" value="Amidase"/>
    <property type="match status" value="1"/>
</dbReference>
<dbReference type="EC" id="3.5.1.4" evidence="2"/>
<dbReference type="PANTHER" id="PTHR42678">
    <property type="entry name" value="AMIDASE"/>
    <property type="match status" value="1"/>
</dbReference>
<dbReference type="KEGG" id="pchi:PC41400_06030"/>
<feature type="domain" description="Amidase" evidence="1">
    <location>
        <begin position="27"/>
        <end position="463"/>
    </location>
</feature>
<dbReference type="Proteomes" id="UP000288943">
    <property type="component" value="Chromosome"/>
</dbReference>
<dbReference type="OrthoDB" id="9811471at2"/>
<dbReference type="NCBIfam" id="NF006006">
    <property type="entry name" value="PRK08137.1"/>
    <property type="match status" value="1"/>
</dbReference>
<dbReference type="GO" id="GO:0004040">
    <property type="term" value="F:amidase activity"/>
    <property type="evidence" value="ECO:0007669"/>
    <property type="project" value="UniProtKB-EC"/>
</dbReference>
<reference evidence="2 3" key="1">
    <citation type="submission" date="2018-01" db="EMBL/GenBank/DDBJ databases">
        <title>The whole genome sequencing and assembly of Paenibacillus chitinolyticus KCCM 41400 strain.</title>
        <authorList>
            <person name="Kim J.-Y."/>
            <person name="Park M.-K."/>
            <person name="Lee Y.-J."/>
            <person name="Yi H."/>
            <person name="Bahn Y.-S."/>
            <person name="Kim J.F."/>
            <person name="Lee D.-W."/>
        </authorList>
    </citation>
    <scope>NUCLEOTIDE SEQUENCE [LARGE SCALE GENOMIC DNA]</scope>
    <source>
        <strain evidence="2 3">KCCM 41400</strain>
    </source>
</reference>